<gene>
    <name evidence="2" type="ORF">AHMF7605_28710</name>
</gene>
<reference evidence="2 3" key="1">
    <citation type="submission" date="2018-03" db="EMBL/GenBank/DDBJ databases">
        <title>Adhaeribacter sp. HMF7605 Genome sequencing and assembly.</title>
        <authorList>
            <person name="Kang H."/>
            <person name="Kang J."/>
            <person name="Cha I."/>
            <person name="Kim H."/>
            <person name="Joh K."/>
        </authorList>
    </citation>
    <scope>NUCLEOTIDE SEQUENCE [LARGE SCALE GENOMIC DNA]</scope>
    <source>
        <strain evidence="2 3">HMF7605</strain>
    </source>
</reference>
<dbReference type="InterPro" id="IPR018490">
    <property type="entry name" value="cNMP-bd_dom_sf"/>
</dbReference>
<protein>
    <submittedName>
        <fullName evidence="2">Crp/Fnr family transcriptional regulator</fullName>
    </submittedName>
</protein>
<name>A0A2T2Y8R2_9BACT</name>
<feature type="domain" description="Cyclic nucleotide-binding" evidence="1">
    <location>
        <begin position="30"/>
        <end position="115"/>
    </location>
</feature>
<dbReference type="SUPFAM" id="SSF51206">
    <property type="entry name" value="cAMP-binding domain-like"/>
    <property type="match status" value="1"/>
</dbReference>
<organism evidence="2 3">
    <name type="scientific">Adhaeribacter arboris</name>
    <dbReference type="NCBI Taxonomy" id="2072846"/>
    <lineage>
        <taxon>Bacteria</taxon>
        <taxon>Pseudomonadati</taxon>
        <taxon>Bacteroidota</taxon>
        <taxon>Cytophagia</taxon>
        <taxon>Cytophagales</taxon>
        <taxon>Hymenobacteraceae</taxon>
        <taxon>Adhaeribacter</taxon>
    </lineage>
</organism>
<dbReference type="InterPro" id="IPR000595">
    <property type="entry name" value="cNMP-bd_dom"/>
</dbReference>
<comment type="caution">
    <text evidence="2">The sequence shown here is derived from an EMBL/GenBank/DDBJ whole genome shotgun (WGS) entry which is preliminary data.</text>
</comment>
<dbReference type="Proteomes" id="UP000240357">
    <property type="component" value="Unassembled WGS sequence"/>
</dbReference>
<proteinExistence type="predicted"/>
<evidence type="ECO:0000313" key="3">
    <source>
        <dbReference type="Proteomes" id="UP000240357"/>
    </source>
</evidence>
<evidence type="ECO:0000313" key="2">
    <source>
        <dbReference type="EMBL" id="PSR51894.1"/>
    </source>
</evidence>
<dbReference type="Gene3D" id="2.60.120.10">
    <property type="entry name" value="Jelly Rolls"/>
    <property type="match status" value="1"/>
</dbReference>
<evidence type="ECO:0000259" key="1">
    <source>
        <dbReference type="Pfam" id="PF00027"/>
    </source>
</evidence>
<keyword evidence="3" id="KW-1185">Reference proteome</keyword>
<dbReference type="EMBL" id="PYFT01000002">
    <property type="protein sequence ID" value="PSR51894.1"/>
    <property type="molecule type" value="Genomic_DNA"/>
</dbReference>
<accession>A0A2T2Y8R2</accession>
<sequence length="187" mass="22028">MNHLFTYLQTITDLSEESRKIFSATLTFLEIKKGGYLLQADEVCPAIFFIVTGYYRSFYLNDGEEKNTNFYFENSFATNVKSLTQNTKSDYFIQAEEQSSVIRLDKTKLLEAYKQSHEIERLGRKLLELILMNQEEHANLFKLFTPQQRYVYLQRTQPELFNRVSLTQIASYIGISRETLSRIRGRK</sequence>
<dbReference type="AlphaFoldDB" id="A0A2T2Y8R2"/>
<dbReference type="InterPro" id="IPR014710">
    <property type="entry name" value="RmlC-like_jellyroll"/>
</dbReference>
<dbReference type="Pfam" id="PF00027">
    <property type="entry name" value="cNMP_binding"/>
    <property type="match status" value="1"/>
</dbReference>